<keyword evidence="4" id="KW-1185">Reference proteome</keyword>
<accession>A0A8H4UQ97</accession>
<evidence type="ECO:0000256" key="1">
    <source>
        <dbReference type="SAM" id="MobiDB-lite"/>
    </source>
</evidence>
<dbReference type="OrthoDB" id="5092743at2759"/>
<organism evidence="3 4">
    <name type="scientific">Fusarium zealandicum</name>
    <dbReference type="NCBI Taxonomy" id="1053134"/>
    <lineage>
        <taxon>Eukaryota</taxon>
        <taxon>Fungi</taxon>
        <taxon>Dikarya</taxon>
        <taxon>Ascomycota</taxon>
        <taxon>Pezizomycotina</taxon>
        <taxon>Sordariomycetes</taxon>
        <taxon>Hypocreomycetidae</taxon>
        <taxon>Hypocreales</taxon>
        <taxon>Nectriaceae</taxon>
        <taxon>Fusarium</taxon>
        <taxon>Fusarium staphyleae species complex</taxon>
    </lineage>
</organism>
<evidence type="ECO:0000313" key="3">
    <source>
        <dbReference type="EMBL" id="KAF4981510.1"/>
    </source>
</evidence>
<reference evidence="3" key="2">
    <citation type="submission" date="2020-05" db="EMBL/GenBank/DDBJ databases">
        <authorList>
            <person name="Kim H.-S."/>
            <person name="Proctor R.H."/>
            <person name="Brown D.W."/>
        </authorList>
    </citation>
    <scope>NUCLEOTIDE SEQUENCE</scope>
    <source>
        <strain evidence="3">NRRL 22465</strain>
    </source>
</reference>
<protein>
    <submittedName>
        <fullName evidence="3">Uncharacterized protein</fullName>
    </submittedName>
</protein>
<comment type="caution">
    <text evidence="3">The sequence shown here is derived from an EMBL/GenBank/DDBJ whole genome shotgun (WGS) entry which is preliminary data.</text>
</comment>
<dbReference type="AlphaFoldDB" id="A0A8H4UQ97"/>
<proteinExistence type="predicted"/>
<dbReference type="EMBL" id="JABEYC010000165">
    <property type="protein sequence ID" value="KAF4981510.1"/>
    <property type="molecule type" value="Genomic_DNA"/>
</dbReference>
<evidence type="ECO:0000313" key="4">
    <source>
        <dbReference type="Proteomes" id="UP000635477"/>
    </source>
</evidence>
<name>A0A8H4UQ97_9HYPO</name>
<gene>
    <name evidence="3" type="ORF">FZEAL_2695</name>
</gene>
<sequence length="157" mass="16211">MHFSKIAILASAGVVAANNAFPAITAAPEAPVQRDLNDIISSAENIGEDAKTWVEDKADDVKTFAEDNASNAGTWVSDKVSDVKTAADGVETYLSTKVDAASSKIRSAADDVETRVNDNDDDDSDNADNAAVSLRGQSAIVAAMAALGATAFGFIMA</sequence>
<feature type="signal peptide" evidence="2">
    <location>
        <begin position="1"/>
        <end position="17"/>
    </location>
</feature>
<reference evidence="3" key="1">
    <citation type="journal article" date="2020" name="BMC Genomics">
        <title>Correction to: Identification and distribution of gene clusters required for synthesis of sphingolipid metabolism inhibitors in diverse species of the filamentous fungus Fusarium.</title>
        <authorList>
            <person name="Kim H.S."/>
            <person name="Lohmar J.M."/>
            <person name="Busman M."/>
            <person name="Brown D.W."/>
            <person name="Naumann T.A."/>
            <person name="Divon H.H."/>
            <person name="Lysoe E."/>
            <person name="Uhlig S."/>
            <person name="Proctor R.H."/>
        </authorList>
    </citation>
    <scope>NUCLEOTIDE SEQUENCE</scope>
    <source>
        <strain evidence="3">NRRL 22465</strain>
    </source>
</reference>
<feature type="compositionally biased region" description="Basic and acidic residues" evidence="1">
    <location>
        <begin position="109"/>
        <end position="118"/>
    </location>
</feature>
<feature type="chain" id="PRO_5034776711" evidence="2">
    <location>
        <begin position="18"/>
        <end position="157"/>
    </location>
</feature>
<keyword evidence="2" id="KW-0732">Signal</keyword>
<feature type="region of interest" description="Disordered" evidence="1">
    <location>
        <begin position="109"/>
        <end position="129"/>
    </location>
</feature>
<evidence type="ECO:0000256" key="2">
    <source>
        <dbReference type="SAM" id="SignalP"/>
    </source>
</evidence>
<dbReference type="Proteomes" id="UP000635477">
    <property type="component" value="Unassembled WGS sequence"/>
</dbReference>